<evidence type="ECO:0000256" key="2">
    <source>
        <dbReference type="ARBA" id="ARBA00008571"/>
    </source>
</evidence>
<dbReference type="PANTHER" id="PTHR39585:SF1">
    <property type="entry name" value="FAD ASSEMBLY FACTOR SDHE"/>
    <property type="match status" value="1"/>
</dbReference>
<organism evidence="6 7">
    <name type="scientific">Candidatus Thiopontia autotrophica</name>
    <dbReference type="NCBI Taxonomy" id="2841688"/>
    <lineage>
        <taxon>Bacteria</taxon>
        <taxon>Pseudomonadati</taxon>
        <taxon>Pseudomonadota</taxon>
        <taxon>Gammaproteobacteria</taxon>
        <taxon>Candidatus Thiopontia</taxon>
    </lineage>
</organism>
<evidence type="ECO:0000256" key="5">
    <source>
        <dbReference type="ARBA" id="ARBA00023186"/>
    </source>
</evidence>
<dbReference type="AlphaFoldDB" id="A0A8J6TVZ9"/>
<evidence type="ECO:0000313" key="6">
    <source>
        <dbReference type="EMBL" id="MBC8519990.1"/>
    </source>
</evidence>
<sequence>MITHSQILWRCRRGMLELDLLLQHYANRHYRDAPEWLQKQFILLLDESDQDLQGWLLNGEQTFSLMVADIIAEISGMELSSVTA</sequence>
<protein>
    <recommendedName>
        <fullName evidence="3">FAD assembly factor SdhE</fullName>
    </recommendedName>
</protein>
<evidence type="ECO:0000256" key="4">
    <source>
        <dbReference type="ARBA" id="ARBA00022490"/>
    </source>
</evidence>
<dbReference type="SUPFAM" id="SSF109910">
    <property type="entry name" value="YgfY-like"/>
    <property type="match status" value="1"/>
</dbReference>
<gene>
    <name evidence="6" type="ORF">H8D24_06260</name>
</gene>
<dbReference type="Gene3D" id="1.10.150.250">
    <property type="entry name" value="Flavinator of succinate dehydrogenase"/>
    <property type="match status" value="1"/>
</dbReference>
<evidence type="ECO:0000256" key="3">
    <source>
        <dbReference type="ARBA" id="ARBA00019418"/>
    </source>
</evidence>
<dbReference type="InterPro" id="IPR005631">
    <property type="entry name" value="SDH"/>
</dbReference>
<evidence type="ECO:0000313" key="7">
    <source>
        <dbReference type="Proteomes" id="UP000654401"/>
    </source>
</evidence>
<dbReference type="EMBL" id="JACNFK010000031">
    <property type="protein sequence ID" value="MBC8519990.1"/>
    <property type="molecule type" value="Genomic_DNA"/>
</dbReference>
<dbReference type="Pfam" id="PF03937">
    <property type="entry name" value="Sdh5"/>
    <property type="match status" value="1"/>
</dbReference>
<name>A0A8J6TVZ9_9GAMM</name>
<keyword evidence="4" id="KW-0963">Cytoplasm</keyword>
<dbReference type="GO" id="GO:0006105">
    <property type="term" value="P:succinate metabolic process"/>
    <property type="evidence" value="ECO:0007669"/>
    <property type="project" value="TreeGrafter"/>
</dbReference>
<dbReference type="InterPro" id="IPR050531">
    <property type="entry name" value="SdhE_FAD_assembly_factor"/>
</dbReference>
<comment type="caution">
    <text evidence="6">The sequence shown here is derived from an EMBL/GenBank/DDBJ whole genome shotgun (WGS) entry which is preliminary data.</text>
</comment>
<dbReference type="GO" id="GO:0005737">
    <property type="term" value="C:cytoplasm"/>
    <property type="evidence" value="ECO:0007669"/>
    <property type="project" value="UniProtKB-SubCell"/>
</dbReference>
<dbReference type="PANTHER" id="PTHR39585">
    <property type="entry name" value="FAD ASSEMBLY FACTOR SDHE"/>
    <property type="match status" value="1"/>
</dbReference>
<accession>A0A8J6TVZ9</accession>
<evidence type="ECO:0000256" key="1">
    <source>
        <dbReference type="ARBA" id="ARBA00004496"/>
    </source>
</evidence>
<dbReference type="Proteomes" id="UP000654401">
    <property type="component" value="Unassembled WGS sequence"/>
</dbReference>
<dbReference type="InterPro" id="IPR036714">
    <property type="entry name" value="SDH_sf"/>
</dbReference>
<proteinExistence type="inferred from homology"/>
<reference evidence="6 7" key="1">
    <citation type="submission" date="2020-08" db="EMBL/GenBank/DDBJ databases">
        <title>Bridging the membrane lipid divide: bacteria of the FCB group superphylum have the potential to synthesize archaeal ether lipids.</title>
        <authorList>
            <person name="Villanueva L."/>
            <person name="Von Meijenfeldt F.A.B."/>
            <person name="Westbye A.B."/>
            <person name="Yadav S."/>
            <person name="Hopmans E.C."/>
            <person name="Dutilh B.E."/>
            <person name="Sinninghe Damste J.S."/>
        </authorList>
    </citation>
    <scope>NUCLEOTIDE SEQUENCE [LARGE SCALE GENOMIC DNA]</scope>
    <source>
        <strain evidence="6">NIOZ-UU100</strain>
    </source>
</reference>
<comment type="subcellular location">
    <subcellularLocation>
        <location evidence="1">Cytoplasm</location>
    </subcellularLocation>
</comment>
<comment type="similarity">
    <text evidence="2">Belongs to the SdhE FAD assembly factor family.</text>
</comment>
<keyword evidence="5" id="KW-0143">Chaperone</keyword>